<dbReference type="RefSeq" id="WP_115496281.1">
    <property type="nucleotide sequence ID" value="NZ_QRBE01000009.1"/>
</dbReference>
<reference evidence="3 4" key="1">
    <citation type="submission" date="2018-07" db="EMBL/GenBank/DDBJ databases">
        <title>Dyella monticola sp. nov. and Dyella psychrodurans sp. nov. isolated from monsoon evergreen broad-leaved forest soil of Dinghu Mountain, China.</title>
        <authorList>
            <person name="Gao Z."/>
            <person name="Qiu L."/>
        </authorList>
    </citation>
    <scope>NUCLEOTIDE SEQUENCE [LARGE SCALE GENOMIC DNA]</scope>
    <source>
        <strain evidence="3 4">4G-K06</strain>
    </source>
</reference>
<feature type="domain" description="Dermonecrotic toxin N-terminal" evidence="2">
    <location>
        <begin position="120"/>
        <end position="404"/>
    </location>
</feature>
<name>A0A370WVD2_9GAMM</name>
<feature type="compositionally biased region" description="Low complexity" evidence="1">
    <location>
        <begin position="584"/>
        <end position="594"/>
    </location>
</feature>
<dbReference type="Proteomes" id="UP000254258">
    <property type="component" value="Unassembled WGS sequence"/>
</dbReference>
<dbReference type="EMBL" id="QRBE01000009">
    <property type="protein sequence ID" value="RDS80113.1"/>
    <property type="molecule type" value="Genomic_DNA"/>
</dbReference>
<feature type="region of interest" description="Disordered" evidence="1">
    <location>
        <begin position="1"/>
        <end position="85"/>
    </location>
</feature>
<feature type="compositionally biased region" description="Low complexity" evidence="1">
    <location>
        <begin position="15"/>
        <end position="34"/>
    </location>
</feature>
<protein>
    <recommendedName>
        <fullName evidence="2">Dermonecrotic toxin N-terminal domain-containing protein</fullName>
    </recommendedName>
</protein>
<dbReference type="OrthoDB" id="8031060at2"/>
<feature type="compositionally biased region" description="Low complexity" evidence="1">
    <location>
        <begin position="63"/>
        <end position="85"/>
    </location>
</feature>
<sequence length="962" mass="104137">MQNIANLPPSLVPHASTSNNANAEAVSSENASSAGPLVSPQRNPFNGAANGLAEHTRSAGTLSPTPHASAPSTSPRAQAANTEASSAALPFANAPSASRDVTRDPLSQYLQELQPPPAPPTPQATTSDWLHRELKAKYGLDVDPDHTYLVNLKYNTGGNPNAGPYPGEVERKESLTDATMHNTQDPPTVALIDSVVPYRSGGPDIQVTSNLPIKPPGIFSFHRHDEQSDYTYTYEGIYKGGDDSRYSPTTQLPIDPNDFHAMVWQVDPIKIVDSQLDTFWSDNEKNYSQQARLSFTGVAYTCIPRTTATTHQPGDLQPADLQLAARMVQQPPSTEIATGRLSIGGYVSTDVMYAQDKNGRILLYTPGGQPSLQGFDSVAELRSGLANAMKDSARCDALQRHFKAYDQQDGTDNVFGKAGVRGILNGLAAYPDVYAPPTLFWHKGQWNPDSYVALAPQEGDPFEHLTQDVKARSYADAQTLVTSDRDVTERTALKWANIVCTVLGGALAPLSVMRVGVSLLQKAVTAGDLASASASLGVGVDQTNRNKPEGTASIVNGLMPLVLLGALKGGESGGRKFAQGDVDSPLNLQPSVNPSNPPSSKPFFNTPARTNGRIGYVMGPQRAPKWASSKSVNDRIGREFILPEHMDALAHASKKGHFAVSFRKAGALTLEKLAKGAAAKGHDILEKTIKESSISAYYPKDYATIMQKLKAAGIDGYVGHWEEGKGLVGIYLRGRHGLRNVEEVTEHGATHYIYPIDLDHLTESLAPLKSLPEWERIPFTGDYDMHDMITFRGAGKPRTVLTASKEESSIINRLNEAISKVDKNRPHTAFAAGNTLQTTHDSVIRHGPQVNYPNFRMIEEKEFFKKKGLILAVAESGEFPIAMVNKGHWSIIKNIDELHGFYKKAGATLKETWKDNGAVKYNRHGYIRTNSQGVLGKRATPEIPRNDSSSSASSHGGNDTSD</sequence>
<accession>A0A370WVD2</accession>
<gene>
    <name evidence="3" type="ORF">DWU98_14460</name>
</gene>
<proteinExistence type="predicted"/>
<feature type="region of interest" description="Disordered" evidence="1">
    <location>
        <begin position="932"/>
        <end position="962"/>
    </location>
</feature>
<dbReference type="Pfam" id="PF20178">
    <property type="entry name" value="ToxA_N"/>
    <property type="match status" value="1"/>
</dbReference>
<dbReference type="InterPro" id="IPR046673">
    <property type="entry name" value="ToxA_N"/>
</dbReference>
<evidence type="ECO:0000259" key="2">
    <source>
        <dbReference type="Pfam" id="PF20178"/>
    </source>
</evidence>
<evidence type="ECO:0000313" key="4">
    <source>
        <dbReference type="Proteomes" id="UP000254258"/>
    </source>
</evidence>
<evidence type="ECO:0000313" key="3">
    <source>
        <dbReference type="EMBL" id="RDS80113.1"/>
    </source>
</evidence>
<feature type="region of interest" description="Disordered" evidence="1">
    <location>
        <begin position="575"/>
        <end position="606"/>
    </location>
</feature>
<evidence type="ECO:0000256" key="1">
    <source>
        <dbReference type="SAM" id="MobiDB-lite"/>
    </source>
</evidence>
<keyword evidence="4" id="KW-1185">Reference proteome</keyword>
<organism evidence="3 4">
    <name type="scientific">Dyella monticola</name>
    <dbReference type="NCBI Taxonomy" id="1927958"/>
    <lineage>
        <taxon>Bacteria</taxon>
        <taxon>Pseudomonadati</taxon>
        <taxon>Pseudomonadota</taxon>
        <taxon>Gammaproteobacteria</taxon>
        <taxon>Lysobacterales</taxon>
        <taxon>Rhodanobacteraceae</taxon>
        <taxon>Dyella</taxon>
    </lineage>
</organism>
<comment type="caution">
    <text evidence="3">The sequence shown here is derived from an EMBL/GenBank/DDBJ whole genome shotgun (WGS) entry which is preliminary data.</text>
</comment>
<dbReference type="AlphaFoldDB" id="A0A370WVD2"/>